<protein>
    <submittedName>
        <fullName evidence="4">SDR family NAD(P)-dependent oxidoreductase</fullName>
    </submittedName>
</protein>
<sequence>MHERFAVITGASSGIGYELARRAAEDGHALLICADEPEIEDAADKLRRLGASVETMNIDLSARKGFEEMWSRIADRDIDLFFANAGRALGDAFHEQDWAEIRRRIDLNTIQTTLALHRVGRKMAHRGQGRILVTASIGGFAPGPFAAVYNATKAYLDSLCYALHDEWKDSGVTLTCLMPGPTETPIFTRDRNRLQDAPITAREKDDPGEVARAGYDAMMAGESGVVPGFTSKVITMLSGVLPESLKARIHRAGAEPDRTKD</sequence>
<evidence type="ECO:0000313" key="4">
    <source>
        <dbReference type="EMBL" id="MCQ0970468.1"/>
    </source>
</evidence>
<dbReference type="InterPro" id="IPR002347">
    <property type="entry name" value="SDR_fam"/>
</dbReference>
<dbReference type="PANTHER" id="PTHR44196">
    <property type="entry name" value="DEHYDROGENASE/REDUCTASE SDR FAMILY MEMBER 7B"/>
    <property type="match status" value="1"/>
</dbReference>
<dbReference type="PANTHER" id="PTHR44196:SF2">
    <property type="entry name" value="SHORT-CHAIN DEHYDROGENASE-RELATED"/>
    <property type="match status" value="1"/>
</dbReference>
<dbReference type="PROSITE" id="PS00061">
    <property type="entry name" value="ADH_SHORT"/>
    <property type="match status" value="1"/>
</dbReference>
<accession>A0ABT1MQ75</accession>
<proteinExistence type="inferred from homology"/>
<dbReference type="PRINTS" id="PR00081">
    <property type="entry name" value="GDHRDH"/>
</dbReference>
<evidence type="ECO:0000256" key="2">
    <source>
        <dbReference type="ARBA" id="ARBA00023002"/>
    </source>
</evidence>
<dbReference type="Proteomes" id="UP001203945">
    <property type="component" value="Unassembled WGS sequence"/>
</dbReference>
<dbReference type="InterPro" id="IPR036291">
    <property type="entry name" value="NAD(P)-bd_dom_sf"/>
</dbReference>
<dbReference type="EMBL" id="JAKZEU010000002">
    <property type="protein sequence ID" value="MCQ0970468.1"/>
    <property type="molecule type" value="Genomic_DNA"/>
</dbReference>
<dbReference type="CDD" id="cd05233">
    <property type="entry name" value="SDR_c"/>
    <property type="match status" value="1"/>
</dbReference>
<dbReference type="Pfam" id="PF00106">
    <property type="entry name" value="adh_short"/>
    <property type="match status" value="1"/>
</dbReference>
<dbReference type="InterPro" id="IPR020904">
    <property type="entry name" value="Sc_DH/Rdtase_CS"/>
</dbReference>
<dbReference type="RefSeq" id="WP_255329440.1">
    <property type="nucleotide sequence ID" value="NZ_JAKZEU010000002.1"/>
</dbReference>
<evidence type="ECO:0000256" key="1">
    <source>
        <dbReference type="ARBA" id="ARBA00006484"/>
    </source>
</evidence>
<comment type="similarity">
    <text evidence="1">Belongs to the short-chain dehydrogenases/reductases (SDR) family.</text>
</comment>
<evidence type="ECO:0000313" key="5">
    <source>
        <dbReference type="Proteomes" id="UP001203945"/>
    </source>
</evidence>
<feature type="domain" description="Ketoreductase" evidence="3">
    <location>
        <begin position="4"/>
        <end position="184"/>
    </location>
</feature>
<organism evidence="4 5">
    <name type="scientific">Paracoccus albicereus</name>
    <dbReference type="NCBI Taxonomy" id="2922394"/>
    <lineage>
        <taxon>Bacteria</taxon>
        <taxon>Pseudomonadati</taxon>
        <taxon>Pseudomonadota</taxon>
        <taxon>Alphaproteobacteria</taxon>
        <taxon>Rhodobacterales</taxon>
        <taxon>Paracoccaceae</taxon>
        <taxon>Paracoccus</taxon>
    </lineage>
</organism>
<dbReference type="InterPro" id="IPR057326">
    <property type="entry name" value="KR_dom"/>
</dbReference>
<evidence type="ECO:0000259" key="3">
    <source>
        <dbReference type="SMART" id="SM00822"/>
    </source>
</evidence>
<comment type="caution">
    <text evidence="4">The sequence shown here is derived from an EMBL/GenBank/DDBJ whole genome shotgun (WGS) entry which is preliminary data.</text>
</comment>
<gene>
    <name evidence="4" type="ORF">MLD63_08540</name>
</gene>
<name>A0ABT1MQ75_9RHOB</name>
<keyword evidence="5" id="KW-1185">Reference proteome</keyword>
<dbReference type="SUPFAM" id="SSF51735">
    <property type="entry name" value="NAD(P)-binding Rossmann-fold domains"/>
    <property type="match status" value="1"/>
</dbReference>
<dbReference type="Gene3D" id="3.40.50.720">
    <property type="entry name" value="NAD(P)-binding Rossmann-like Domain"/>
    <property type="match status" value="1"/>
</dbReference>
<keyword evidence="2" id="KW-0560">Oxidoreductase</keyword>
<dbReference type="SMART" id="SM00822">
    <property type="entry name" value="PKS_KR"/>
    <property type="match status" value="1"/>
</dbReference>
<reference evidence="4 5" key="1">
    <citation type="submission" date="2022-03" db="EMBL/GenBank/DDBJ databases">
        <authorList>
            <person name="He Y."/>
        </authorList>
    </citation>
    <scope>NUCLEOTIDE SEQUENCE [LARGE SCALE GENOMIC DNA]</scope>
    <source>
        <strain evidence="4 5">TK19116</strain>
    </source>
</reference>